<dbReference type="PANTHER" id="PTHR43489">
    <property type="entry name" value="ISOMERASE"/>
    <property type="match status" value="1"/>
</dbReference>
<feature type="active site" description="Proton donor/acceptor" evidence="8">
    <location>
        <position position="235"/>
    </location>
</feature>
<accession>A0A815MQR6</accession>
<dbReference type="Pfam" id="PF01261">
    <property type="entry name" value="AP_endonuc_2"/>
    <property type="match status" value="1"/>
</dbReference>
<dbReference type="PANTHER" id="PTHR43489:SF6">
    <property type="entry name" value="HYDROXYPYRUVATE ISOMERASE-RELATED"/>
    <property type="match status" value="1"/>
</dbReference>
<dbReference type="EC" id="5.3.1.22" evidence="4 7"/>
<name>A0A815MQR6_9BILA</name>
<gene>
    <name evidence="10" type="ORF">QVE165_LOCUS38648</name>
</gene>
<evidence type="ECO:0000313" key="11">
    <source>
        <dbReference type="Proteomes" id="UP000663832"/>
    </source>
</evidence>
<dbReference type="OrthoDB" id="4214675at2759"/>
<dbReference type="Proteomes" id="UP000663832">
    <property type="component" value="Unassembled WGS sequence"/>
</dbReference>
<proteinExistence type="inferred from homology"/>
<comment type="function">
    <text evidence="2 7">Catalyzes the reversible isomerization between hydroxypyruvate and 2-hydroxy-3-oxopropanoate (also termed tartronate semialdehyde).</text>
</comment>
<evidence type="ECO:0000313" key="10">
    <source>
        <dbReference type="EMBL" id="CAF1426286.1"/>
    </source>
</evidence>
<sequence>MRFCANISTLFNDIPKLTERYIHVLQRKDYRFDAIECQNPYDISVNEWKELISNNKSLKWILINSLPLFNQTNEIPSFIEYQQLVLNRTLDYAKALNVNKVHLVMTDANNDSDRCKIIDLVYQAAEFFQPHRIMCLIEPLSIRLNYYLQSYSMAIDIVKSSKTDNLKIMLDSYHLQRLHGNLTERVKEMIPFVGHVQISQTPNRDCPVNEDGEVNHRYFLSKLIKPFYQDFIGLEYNDSSTASMTWLNEFSITD</sequence>
<evidence type="ECO:0000256" key="8">
    <source>
        <dbReference type="PIRSR" id="PIRSR006241-50"/>
    </source>
</evidence>
<evidence type="ECO:0000256" key="7">
    <source>
        <dbReference type="PIRNR" id="PIRNR006241"/>
    </source>
</evidence>
<feature type="active site" description="Proton donor/acceptor" evidence="8">
    <location>
        <position position="138"/>
    </location>
</feature>
<protein>
    <recommendedName>
        <fullName evidence="5 7">Putative hydroxypyruvate isomerase</fullName>
        <ecNumber evidence="4 7">5.3.1.22</ecNumber>
    </recommendedName>
</protein>
<keyword evidence="6 7" id="KW-0413">Isomerase</keyword>
<dbReference type="AlphaFoldDB" id="A0A815MQR6"/>
<dbReference type="InterPro" id="IPR036237">
    <property type="entry name" value="Xyl_isomerase-like_sf"/>
</dbReference>
<evidence type="ECO:0000256" key="1">
    <source>
        <dbReference type="ARBA" id="ARBA00000476"/>
    </source>
</evidence>
<dbReference type="SUPFAM" id="SSF51658">
    <property type="entry name" value="Xylose isomerase-like"/>
    <property type="match status" value="1"/>
</dbReference>
<evidence type="ECO:0000259" key="9">
    <source>
        <dbReference type="Pfam" id="PF01261"/>
    </source>
</evidence>
<organism evidence="10 11">
    <name type="scientific">Adineta steineri</name>
    <dbReference type="NCBI Taxonomy" id="433720"/>
    <lineage>
        <taxon>Eukaryota</taxon>
        <taxon>Metazoa</taxon>
        <taxon>Spiralia</taxon>
        <taxon>Gnathifera</taxon>
        <taxon>Rotifera</taxon>
        <taxon>Eurotatoria</taxon>
        <taxon>Bdelloidea</taxon>
        <taxon>Adinetida</taxon>
        <taxon>Adinetidae</taxon>
        <taxon>Adineta</taxon>
    </lineage>
</organism>
<comment type="similarity">
    <text evidence="3 7">Belongs to the hyi family.</text>
</comment>
<comment type="catalytic activity">
    <reaction evidence="1 7">
        <text>3-hydroxypyruvate = 2-hydroxy-3-oxopropanoate</text>
        <dbReference type="Rhea" id="RHEA:11952"/>
        <dbReference type="ChEBI" id="CHEBI:17180"/>
        <dbReference type="ChEBI" id="CHEBI:57978"/>
        <dbReference type="EC" id="5.3.1.22"/>
    </reaction>
</comment>
<evidence type="ECO:0000256" key="6">
    <source>
        <dbReference type="ARBA" id="ARBA00023235"/>
    </source>
</evidence>
<comment type="caution">
    <text evidence="10">The sequence shown here is derived from an EMBL/GenBank/DDBJ whole genome shotgun (WGS) entry which is preliminary data.</text>
</comment>
<dbReference type="GO" id="GO:0046487">
    <property type="term" value="P:glyoxylate metabolic process"/>
    <property type="evidence" value="ECO:0007669"/>
    <property type="project" value="TreeGrafter"/>
</dbReference>
<dbReference type="PIRSF" id="PIRSF006241">
    <property type="entry name" value="HyI"/>
    <property type="match status" value="1"/>
</dbReference>
<dbReference type="InterPro" id="IPR050417">
    <property type="entry name" value="Sugar_Epim/Isomerase"/>
</dbReference>
<dbReference type="GO" id="GO:0008903">
    <property type="term" value="F:hydroxypyruvate isomerase activity"/>
    <property type="evidence" value="ECO:0007669"/>
    <property type="project" value="UniProtKB-EC"/>
</dbReference>
<dbReference type="InterPro" id="IPR026040">
    <property type="entry name" value="HyI-like"/>
</dbReference>
<reference evidence="10" key="1">
    <citation type="submission" date="2021-02" db="EMBL/GenBank/DDBJ databases">
        <authorList>
            <person name="Nowell W R."/>
        </authorList>
    </citation>
    <scope>NUCLEOTIDE SEQUENCE</scope>
</reference>
<dbReference type="InterPro" id="IPR013022">
    <property type="entry name" value="Xyl_isomerase-like_TIM-brl"/>
</dbReference>
<evidence type="ECO:0000256" key="4">
    <source>
        <dbReference type="ARBA" id="ARBA00012570"/>
    </source>
</evidence>
<dbReference type="EMBL" id="CAJNOM010000418">
    <property type="protein sequence ID" value="CAF1426286.1"/>
    <property type="molecule type" value="Genomic_DNA"/>
</dbReference>
<evidence type="ECO:0000256" key="5">
    <source>
        <dbReference type="ARBA" id="ARBA00017985"/>
    </source>
</evidence>
<evidence type="ECO:0000256" key="3">
    <source>
        <dbReference type="ARBA" id="ARBA00005962"/>
    </source>
</evidence>
<feature type="domain" description="Xylose isomerase-like TIM barrel" evidence="9">
    <location>
        <begin position="31"/>
        <end position="240"/>
    </location>
</feature>
<keyword evidence="11" id="KW-1185">Reference proteome</keyword>
<dbReference type="Gene3D" id="3.20.20.150">
    <property type="entry name" value="Divalent-metal-dependent TIM barrel enzymes"/>
    <property type="match status" value="1"/>
</dbReference>
<evidence type="ECO:0000256" key="2">
    <source>
        <dbReference type="ARBA" id="ARBA00002968"/>
    </source>
</evidence>